<dbReference type="GO" id="GO:0005829">
    <property type="term" value="C:cytosol"/>
    <property type="evidence" value="ECO:0007669"/>
    <property type="project" value="TreeGrafter"/>
</dbReference>
<dbReference type="SUPFAM" id="SSF64158">
    <property type="entry name" value="2,3-Bisphosphoglycerate-independent phosphoglycerate mutase, substrate-binding domain"/>
    <property type="match status" value="1"/>
</dbReference>
<feature type="binding site" evidence="9 12">
    <location>
        <position position="437"/>
    </location>
    <ligand>
        <name>Mn(2+)</name>
        <dbReference type="ChEBI" id="CHEBI:29035"/>
        <label>2</label>
    </ligand>
</feature>
<sequence>MNKKPLVLVIIDGFGYNSSQTGNAIFLAKKPNLDFLAQNYPHTLLQASGPMVGLDWGEAGNSEVGHLTLGAGRIVKHYLSLINESINNGGFFTNKTLLTAGIHARQNQAKLHLAGLLTSGSVHASFKHLAALIEFVKKTNLEQVYLHLFLDGKDSGLKESISLLEKLEKEISSSKVKIATVIGRDYAMDRSNHWENTKMAYELMVNGQGGKTEDFLQSIKGFHQDGRTDEKIPPLAAFDLNTPLISNGDSVIFFNFREDSMRQLVRAFADPDFDSFAKNNPANLYLATFTHYLHNMNLHPLFDSLKIKNNLAEYLSMQSKIQLHIAESEKYAHATFFFNGLRDEVYEGETDLLLESPADLPSNPQMRALDIAQKVREELDNDRYDFILINLANADMLSHTGNIQVVAKGIEFVDQAIGLIYEKALEKNGTLIITADHGNAESLIYGLTGEKETKHNLNPVPFYLISEQFKNKIMTEEVMGILADVAPTVLELMELPLPSEMTGKSLLKNLK</sequence>
<keyword evidence="8 9" id="KW-0413">Isomerase</keyword>
<dbReference type="GO" id="GO:0030145">
    <property type="term" value="F:manganese ion binding"/>
    <property type="evidence" value="ECO:0007669"/>
    <property type="project" value="UniProtKB-UniRule"/>
</dbReference>
<evidence type="ECO:0000259" key="13">
    <source>
        <dbReference type="Pfam" id="PF01676"/>
    </source>
</evidence>
<dbReference type="GO" id="GO:0004619">
    <property type="term" value="F:phosphoglycerate mutase activity"/>
    <property type="evidence" value="ECO:0007669"/>
    <property type="project" value="UniProtKB-UniRule"/>
</dbReference>
<dbReference type="HAMAP" id="MF_01038">
    <property type="entry name" value="GpmI"/>
    <property type="match status" value="1"/>
</dbReference>
<dbReference type="Gene3D" id="3.40.720.10">
    <property type="entry name" value="Alkaline Phosphatase, subunit A"/>
    <property type="match status" value="1"/>
</dbReference>
<feature type="binding site" evidence="9 12">
    <location>
        <position position="399"/>
    </location>
    <ligand>
        <name>Mn(2+)</name>
        <dbReference type="ChEBI" id="CHEBI:29035"/>
        <label>1</label>
    </ligand>
</feature>
<dbReference type="SUPFAM" id="SSF53649">
    <property type="entry name" value="Alkaline phosphatase-like"/>
    <property type="match status" value="1"/>
</dbReference>
<dbReference type="EC" id="5.4.2.12" evidence="9 10"/>
<dbReference type="Pfam" id="PF06415">
    <property type="entry name" value="iPGM_N"/>
    <property type="match status" value="1"/>
</dbReference>
<comment type="caution">
    <text evidence="15">The sequence shown here is derived from an EMBL/GenBank/DDBJ whole genome shotgun (WGS) entry which is preliminary data.</text>
</comment>
<evidence type="ECO:0000256" key="9">
    <source>
        <dbReference type="HAMAP-Rule" id="MF_01038"/>
    </source>
</evidence>
<evidence type="ECO:0000256" key="8">
    <source>
        <dbReference type="ARBA" id="ARBA00023235"/>
    </source>
</evidence>
<feature type="active site" description="Phosphoserine intermediate" evidence="9 11">
    <location>
        <position position="62"/>
    </location>
</feature>
<evidence type="ECO:0000256" key="2">
    <source>
        <dbReference type="ARBA" id="ARBA00002315"/>
    </source>
</evidence>
<feature type="binding site" evidence="9 12">
    <location>
        <position position="436"/>
    </location>
    <ligand>
        <name>Mn(2+)</name>
        <dbReference type="ChEBI" id="CHEBI:29035"/>
        <label>2</label>
    </ligand>
</feature>
<comment type="pathway">
    <text evidence="3 9">Carbohydrate degradation; glycolysis; pyruvate from D-glyceraldehyde 3-phosphate: step 3/5.</text>
</comment>
<dbReference type="InterPro" id="IPR017850">
    <property type="entry name" value="Alkaline_phosphatase_core_sf"/>
</dbReference>
<evidence type="ECO:0000256" key="7">
    <source>
        <dbReference type="ARBA" id="ARBA00023211"/>
    </source>
</evidence>
<feature type="binding site" evidence="9 12">
    <location>
        <position position="12"/>
    </location>
    <ligand>
        <name>Mn(2+)</name>
        <dbReference type="ChEBI" id="CHEBI:29035"/>
        <label>2</label>
    </ligand>
</feature>
<reference evidence="15 16" key="1">
    <citation type="journal article" date="2016" name="Nat. Commun.">
        <title>Thousands of microbial genomes shed light on interconnected biogeochemical processes in an aquifer system.</title>
        <authorList>
            <person name="Anantharaman K."/>
            <person name="Brown C.T."/>
            <person name="Hug L.A."/>
            <person name="Sharon I."/>
            <person name="Castelle C.J."/>
            <person name="Probst A.J."/>
            <person name="Thomas B.C."/>
            <person name="Singh A."/>
            <person name="Wilkins M.J."/>
            <person name="Karaoz U."/>
            <person name="Brodie E.L."/>
            <person name="Williams K.H."/>
            <person name="Hubbard S.S."/>
            <person name="Banfield J.F."/>
        </authorList>
    </citation>
    <scope>NUCLEOTIDE SEQUENCE [LARGE SCALE GENOMIC DNA]</scope>
</reference>
<evidence type="ECO:0000256" key="11">
    <source>
        <dbReference type="PIRSR" id="PIRSR001492-1"/>
    </source>
</evidence>
<dbReference type="NCBIfam" id="TIGR01307">
    <property type="entry name" value="pgm_bpd_ind"/>
    <property type="match status" value="1"/>
</dbReference>
<feature type="binding site" evidence="9">
    <location>
        <position position="330"/>
    </location>
    <ligand>
        <name>substrate</name>
    </ligand>
</feature>
<dbReference type="InterPro" id="IPR005995">
    <property type="entry name" value="Pgm_bpd_ind"/>
</dbReference>
<feature type="binding site" evidence="9">
    <location>
        <position position="190"/>
    </location>
    <ligand>
        <name>substrate</name>
    </ligand>
</feature>
<protein>
    <recommendedName>
        <fullName evidence="9 10">2,3-bisphosphoglycerate-independent phosphoglycerate mutase</fullName>
        <shortName evidence="9">BPG-independent PGAM</shortName>
        <shortName evidence="9">Phosphoglyceromutase</shortName>
        <shortName evidence="9">iPGM</shortName>
        <ecNumber evidence="9 10">5.4.2.12</ecNumber>
    </recommendedName>
</protein>
<dbReference type="CDD" id="cd16010">
    <property type="entry name" value="iPGM"/>
    <property type="match status" value="1"/>
</dbReference>
<feature type="domain" description="BPG-independent PGAM N-terminal" evidence="14">
    <location>
        <begin position="82"/>
        <end position="292"/>
    </location>
</feature>
<dbReference type="Pfam" id="PF01676">
    <property type="entry name" value="Metalloenzyme"/>
    <property type="match status" value="1"/>
</dbReference>
<feature type="binding site" evidence="9">
    <location>
        <position position="184"/>
    </location>
    <ligand>
        <name>substrate</name>
    </ligand>
</feature>
<organism evidence="15 16">
    <name type="scientific">Candidatus Yanofskybacteria bacterium RIFCSPHIGHO2_02_FULL_43_15c</name>
    <dbReference type="NCBI Taxonomy" id="1802679"/>
    <lineage>
        <taxon>Bacteria</taxon>
        <taxon>Candidatus Yanofskyibacteriota</taxon>
    </lineage>
</organism>
<dbReference type="AlphaFoldDB" id="A0A1F8FDS2"/>
<dbReference type="GO" id="GO:0006096">
    <property type="term" value="P:glycolytic process"/>
    <property type="evidence" value="ECO:0007669"/>
    <property type="project" value="UniProtKB-UniRule"/>
</dbReference>
<dbReference type="Proteomes" id="UP000178197">
    <property type="component" value="Unassembled WGS sequence"/>
</dbReference>
<dbReference type="Gene3D" id="3.40.1450.10">
    <property type="entry name" value="BPG-independent phosphoglycerate mutase, domain B"/>
    <property type="match status" value="1"/>
</dbReference>
<comment type="subunit">
    <text evidence="9">Monomer.</text>
</comment>
<keyword evidence="6 9" id="KW-0324">Glycolysis</keyword>
<comment type="similarity">
    <text evidence="4 9">Belongs to the BPG-independent phosphoglycerate mutase family.</text>
</comment>
<comment type="cofactor">
    <cofactor evidence="9">
        <name>Mn(2+)</name>
        <dbReference type="ChEBI" id="CHEBI:29035"/>
    </cofactor>
    <text evidence="9">Binds 2 manganese ions per subunit.</text>
</comment>
<dbReference type="PIRSF" id="PIRSF001492">
    <property type="entry name" value="IPGAM"/>
    <property type="match status" value="1"/>
</dbReference>
<name>A0A1F8FDS2_9BACT</name>
<evidence type="ECO:0000256" key="10">
    <source>
        <dbReference type="NCBIfam" id="TIGR01307"/>
    </source>
</evidence>
<accession>A0A1F8FDS2</accession>
<proteinExistence type="inferred from homology"/>
<dbReference type="PANTHER" id="PTHR31637">
    <property type="entry name" value="2,3-BISPHOSPHOGLYCERATE-INDEPENDENT PHOSPHOGLYCERATE MUTASE"/>
    <property type="match status" value="1"/>
</dbReference>
<feature type="binding site" evidence="9 12">
    <location>
        <position position="62"/>
    </location>
    <ligand>
        <name>Mn(2+)</name>
        <dbReference type="ChEBI" id="CHEBI:29035"/>
        <label>2</label>
    </ligand>
</feature>
<feature type="binding site" evidence="9">
    <location>
        <position position="123"/>
    </location>
    <ligand>
        <name>substrate</name>
    </ligand>
</feature>
<evidence type="ECO:0000256" key="1">
    <source>
        <dbReference type="ARBA" id="ARBA00000370"/>
    </source>
</evidence>
<evidence type="ECO:0000256" key="6">
    <source>
        <dbReference type="ARBA" id="ARBA00023152"/>
    </source>
</evidence>
<feature type="domain" description="Metalloenzyme" evidence="13">
    <location>
        <begin position="4"/>
        <end position="495"/>
    </location>
</feature>
<comment type="function">
    <text evidence="2 9">Catalyzes the interconversion of 2-phosphoglycerate and 3-phosphoglycerate.</text>
</comment>
<gene>
    <name evidence="9" type="primary">gpmI</name>
    <name evidence="15" type="ORF">A3C71_01990</name>
</gene>
<feature type="binding site" evidence="9 12">
    <location>
        <position position="395"/>
    </location>
    <ligand>
        <name>Mn(2+)</name>
        <dbReference type="ChEBI" id="CHEBI:29035"/>
        <label>1</label>
    </ligand>
</feature>
<evidence type="ECO:0000256" key="3">
    <source>
        <dbReference type="ARBA" id="ARBA00004798"/>
    </source>
</evidence>
<dbReference type="FunFam" id="3.40.1450.10:FF:000002">
    <property type="entry name" value="2,3-bisphosphoglycerate-independent phosphoglycerate mutase"/>
    <property type="match status" value="1"/>
</dbReference>
<dbReference type="UniPathway" id="UPA00109">
    <property type="reaction ID" value="UER00186"/>
</dbReference>
<dbReference type="InterPro" id="IPR011258">
    <property type="entry name" value="BPG-indep_PGM_N"/>
</dbReference>
<comment type="caution">
    <text evidence="9">Lacks conserved residue(s) required for the propagation of feature annotation.</text>
</comment>
<comment type="catalytic activity">
    <reaction evidence="1 9">
        <text>(2R)-2-phosphoglycerate = (2R)-3-phosphoglycerate</text>
        <dbReference type="Rhea" id="RHEA:15901"/>
        <dbReference type="ChEBI" id="CHEBI:58272"/>
        <dbReference type="ChEBI" id="CHEBI:58289"/>
        <dbReference type="EC" id="5.4.2.12"/>
    </reaction>
</comment>
<evidence type="ECO:0000313" key="16">
    <source>
        <dbReference type="Proteomes" id="UP000178197"/>
    </source>
</evidence>
<keyword evidence="5 9" id="KW-0479">Metal-binding</keyword>
<dbReference type="PANTHER" id="PTHR31637:SF0">
    <property type="entry name" value="2,3-BISPHOSPHOGLYCERATE-INDEPENDENT PHOSPHOGLYCERATE MUTASE"/>
    <property type="match status" value="1"/>
</dbReference>
<evidence type="ECO:0000256" key="5">
    <source>
        <dbReference type="ARBA" id="ARBA00022723"/>
    </source>
</evidence>
<dbReference type="InterPro" id="IPR006124">
    <property type="entry name" value="Metalloenzyme"/>
</dbReference>
<dbReference type="GO" id="GO:0006007">
    <property type="term" value="P:glucose catabolic process"/>
    <property type="evidence" value="ECO:0007669"/>
    <property type="project" value="InterPro"/>
</dbReference>
<dbReference type="InterPro" id="IPR036646">
    <property type="entry name" value="PGAM_B_sf"/>
</dbReference>
<evidence type="ECO:0000259" key="14">
    <source>
        <dbReference type="Pfam" id="PF06415"/>
    </source>
</evidence>
<evidence type="ECO:0000313" key="15">
    <source>
        <dbReference type="EMBL" id="OGN11334.1"/>
    </source>
</evidence>
<evidence type="ECO:0000256" key="12">
    <source>
        <dbReference type="PIRSR" id="PIRSR001492-3"/>
    </source>
</evidence>
<keyword evidence="7 9" id="KW-0464">Manganese</keyword>
<dbReference type="EMBL" id="MGJT01000033">
    <property type="protein sequence ID" value="OGN11334.1"/>
    <property type="molecule type" value="Genomic_DNA"/>
</dbReference>
<evidence type="ECO:0000256" key="4">
    <source>
        <dbReference type="ARBA" id="ARBA00008819"/>
    </source>
</evidence>
<feature type="binding site" evidence="9 12">
    <location>
        <position position="455"/>
    </location>
    <ligand>
        <name>Mn(2+)</name>
        <dbReference type="ChEBI" id="CHEBI:29035"/>
        <label>1</label>
    </ligand>
</feature>